<reference evidence="10 11" key="1">
    <citation type="submission" date="2019-11" db="EMBL/GenBank/DDBJ databases">
        <authorList>
            <person name="Dong K."/>
        </authorList>
    </citation>
    <scope>NUCLEOTIDE SEQUENCE [LARGE SCALE GENOMIC DNA]</scope>
    <source>
        <strain evidence="10 11">DK608</strain>
    </source>
</reference>
<keyword evidence="6 8" id="KW-0472">Membrane</keyword>
<dbReference type="SMART" id="SM00563">
    <property type="entry name" value="PlsC"/>
    <property type="match status" value="1"/>
</dbReference>
<gene>
    <name evidence="10" type="ORF">GL284_15720</name>
</gene>
<protein>
    <submittedName>
        <fullName evidence="10">1-acyl-sn-glycerol-3-phosphate acyltransferase</fullName>
    </submittedName>
</protein>
<evidence type="ECO:0000256" key="1">
    <source>
        <dbReference type="ARBA" id="ARBA00004370"/>
    </source>
</evidence>
<evidence type="ECO:0000256" key="7">
    <source>
        <dbReference type="ARBA" id="ARBA00023315"/>
    </source>
</evidence>
<evidence type="ECO:0000313" key="11">
    <source>
        <dbReference type="Proteomes" id="UP000478740"/>
    </source>
</evidence>
<keyword evidence="4 8" id="KW-1133">Transmembrane helix</keyword>
<evidence type="ECO:0000313" key="10">
    <source>
        <dbReference type="EMBL" id="MTH65720.1"/>
    </source>
</evidence>
<evidence type="ECO:0000256" key="3">
    <source>
        <dbReference type="ARBA" id="ARBA00022692"/>
    </source>
</evidence>
<keyword evidence="2" id="KW-0808">Transferase</keyword>
<dbReference type="GO" id="GO:0016020">
    <property type="term" value="C:membrane"/>
    <property type="evidence" value="ECO:0007669"/>
    <property type="project" value="UniProtKB-SubCell"/>
</dbReference>
<comment type="subcellular location">
    <subcellularLocation>
        <location evidence="1">Membrane</location>
    </subcellularLocation>
</comment>
<evidence type="ECO:0000256" key="5">
    <source>
        <dbReference type="ARBA" id="ARBA00023098"/>
    </source>
</evidence>
<dbReference type="AlphaFoldDB" id="A0A6L6J391"/>
<evidence type="ECO:0000256" key="4">
    <source>
        <dbReference type="ARBA" id="ARBA00022989"/>
    </source>
</evidence>
<dbReference type="GO" id="GO:0071618">
    <property type="term" value="F:lysophosphatidylethanolamine acyltransferase activity"/>
    <property type="evidence" value="ECO:0007669"/>
    <property type="project" value="TreeGrafter"/>
</dbReference>
<accession>A0A6L6J391</accession>
<evidence type="ECO:0000256" key="2">
    <source>
        <dbReference type="ARBA" id="ARBA00022679"/>
    </source>
</evidence>
<dbReference type="RefSeq" id="WP_155045598.1">
    <property type="nucleotide sequence ID" value="NZ_WMIH01000016.1"/>
</dbReference>
<comment type="caution">
    <text evidence="10">The sequence shown here is derived from an EMBL/GenBank/DDBJ whole genome shotgun (WGS) entry which is preliminary data.</text>
</comment>
<proteinExistence type="predicted"/>
<keyword evidence="7 10" id="KW-0012">Acyltransferase</keyword>
<sequence>MTDQPAEAAAGSGFRGAWHGDGPPPAIPRPGLLGWCLVATRGFGIISVLLIGVILILPLRWSERLFTGPRRPLTGPWVQGVCRICLWIMGLRCDRVGQPIRGPGAVVANHSSWLDIFVLNAAMPVFFVSKSEVAGWPGINILTRVTDTHFVTRDPKLARAQALEFAARTRAGHRLLFFPEGTSTDGRRVLPFKPTLFQGFLDPALPDALAIQPMTAVYQAPPGADPRFYGWWGDMALGPHLLAVLARPRQGRVTVHLHPPIPVAGQTRKTLSAKAEAAVRAGFD</sequence>
<feature type="transmembrane region" description="Helical" evidence="8">
    <location>
        <begin position="32"/>
        <end position="57"/>
    </location>
</feature>
<dbReference type="PANTHER" id="PTHR23063">
    <property type="entry name" value="PHOSPHOLIPID ACYLTRANSFERASE"/>
    <property type="match status" value="1"/>
</dbReference>
<dbReference type="PANTHER" id="PTHR23063:SF54">
    <property type="entry name" value="LYSOPHOSPHOLIPID ACYLTRANSFERASE LPEAT1"/>
    <property type="match status" value="1"/>
</dbReference>
<dbReference type="GO" id="GO:0006644">
    <property type="term" value="P:phospholipid metabolic process"/>
    <property type="evidence" value="ECO:0007669"/>
    <property type="project" value="TreeGrafter"/>
</dbReference>
<evidence type="ECO:0000256" key="8">
    <source>
        <dbReference type="SAM" id="Phobius"/>
    </source>
</evidence>
<dbReference type="CDD" id="cd07989">
    <property type="entry name" value="LPLAT_AGPAT-like"/>
    <property type="match status" value="1"/>
</dbReference>
<evidence type="ECO:0000256" key="6">
    <source>
        <dbReference type="ARBA" id="ARBA00023136"/>
    </source>
</evidence>
<name>A0A6L6J391_9RHOB</name>
<dbReference type="SUPFAM" id="SSF69593">
    <property type="entry name" value="Glycerol-3-phosphate (1)-acyltransferase"/>
    <property type="match status" value="1"/>
</dbReference>
<dbReference type="EMBL" id="WMII01000016">
    <property type="protein sequence ID" value="MTH65720.1"/>
    <property type="molecule type" value="Genomic_DNA"/>
</dbReference>
<dbReference type="Proteomes" id="UP000478740">
    <property type="component" value="Unassembled WGS sequence"/>
</dbReference>
<feature type="domain" description="Phospholipid/glycerol acyltransferase" evidence="9">
    <location>
        <begin position="104"/>
        <end position="219"/>
    </location>
</feature>
<dbReference type="InterPro" id="IPR002123">
    <property type="entry name" value="Plipid/glycerol_acylTrfase"/>
</dbReference>
<dbReference type="Pfam" id="PF01553">
    <property type="entry name" value="Acyltransferase"/>
    <property type="match status" value="1"/>
</dbReference>
<keyword evidence="11" id="KW-1185">Reference proteome</keyword>
<keyword evidence="5" id="KW-0443">Lipid metabolism</keyword>
<organism evidence="10 11">
    <name type="scientific">Paracoccus shanxieyensis</name>
    <dbReference type="NCBI Taxonomy" id="2675752"/>
    <lineage>
        <taxon>Bacteria</taxon>
        <taxon>Pseudomonadati</taxon>
        <taxon>Pseudomonadota</taxon>
        <taxon>Alphaproteobacteria</taxon>
        <taxon>Rhodobacterales</taxon>
        <taxon>Paracoccaceae</taxon>
        <taxon>Paracoccus</taxon>
    </lineage>
</organism>
<keyword evidence="3 8" id="KW-0812">Transmembrane</keyword>
<evidence type="ECO:0000259" key="9">
    <source>
        <dbReference type="SMART" id="SM00563"/>
    </source>
</evidence>